<keyword evidence="4" id="KW-1185">Reference proteome</keyword>
<evidence type="ECO:0000256" key="1">
    <source>
        <dbReference type="SAM" id="MobiDB-lite"/>
    </source>
</evidence>
<feature type="signal peptide" evidence="2">
    <location>
        <begin position="1"/>
        <end position="25"/>
    </location>
</feature>
<dbReference type="AlphaFoldDB" id="A0ABC9E7G9"/>
<keyword evidence="2" id="KW-0732">Signal</keyword>
<evidence type="ECO:0000313" key="4">
    <source>
        <dbReference type="Proteomes" id="UP001497457"/>
    </source>
</evidence>
<dbReference type="EMBL" id="OZ075146">
    <property type="protein sequence ID" value="CAL5053528.1"/>
    <property type="molecule type" value="Genomic_DNA"/>
</dbReference>
<accession>A0ABC9E7G9</accession>
<name>A0ABC9E7G9_9POAL</name>
<feature type="compositionally biased region" description="Pro residues" evidence="1">
    <location>
        <begin position="82"/>
        <end position="95"/>
    </location>
</feature>
<reference evidence="3" key="1">
    <citation type="submission" date="2024-10" db="EMBL/GenBank/DDBJ databases">
        <authorList>
            <person name="Ryan C."/>
        </authorList>
    </citation>
    <scope>NUCLEOTIDE SEQUENCE [LARGE SCALE GENOMIC DNA]</scope>
</reference>
<feature type="region of interest" description="Disordered" evidence="1">
    <location>
        <begin position="53"/>
        <end position="95"/>
    </location>
</feature>
<proteinExistence type="predicted"/>
<evidence type="ECO:0000256" key="2">
    <source>
        <dbReference type="SAM" id="SignalP"/>
    </source>
</evidence>
<feature type="chain" id="PRO_5044853875" evidence="2">
    <location>
        <begin position="26"/>
        <end position="95"/>
    </location>
</feature>
<organism evidence="3 4">
    <name type="scientific">Urochloa decumbens</name>
    <dbReference type="NCBI Taxonomy" id="240449"/>
    <lineage>
        <taxon>Eukaryota</taxon>
        <taxon>Viridiplantae</taxon>
        <taxon>Streptophyta</taxon>
        <taxon>Embryophyta</taxon>
        <taxon>Tracheophyta</taxon>
        <taxon>Spermatophyta</taxon>
        <taxon>Magnoliopsida</taxon>
        <taxon>Liliopsida</taxon>
        <taxon>Poales</taxon>
        <taxon>Poaceae</taxon>
        <taxon>PACMAD clade</taxon>
        <taxon>Panicoideae</taxon>
        <taxon>Panicodae</taxon>
        <taxon>Paniceae</taxon>
        <taxon>Melinidinae</taxon>
        <taxon>Urochloa</taxon>
    </lineage>
</organism>
<gene>
    <name evidence="3" type="ORF">URODEC1_LOCUS93294</name>
</gene>
<dbReference type="Proteomes" id="UP001497457">
    <property type="component" value="Chromosome 36b"/>
</dbReference>
<evidence type="ECO:0000313" key="3">
    <source>
        <dbReference type="EMBL" id="CAL5053528.1"/>
    </source>
</evidence>
<protein>
    <submittedName>
        <fullName evidence="3">Uncharacterized protein</fullName>
    </submittedName>
</protein>
<sequence>MASATNKSARRLLLLLQIALFVVSAVIMSGGSVCHGAQHEVIGHGSLRPDRPACIGERCPTRPRYGPRPGIPGPGRGGIPYPTRPHPPNGEIPRP</sequence>